<dbReference type="RefSeq" id="WP_208632891.1">
    <property type="nucleotide sequence ID" value="NZ_CP059319.1"/>
</dbReference>
<reference evidence="1" key="1">
    <citation type="submission" date="2020-07" db="EMBL/GenBank/DDBJ databases">
        <authorList>
            <person name="Camacho E."/>
        </authorList>
    </citation>
    <scope>NUCLEOTIDE SEQUENCE</scope>
    <source>
        <strain evidence="1">MPO218</strain>
    </source>
</reference>
<dbReference type="AlphaFoldDB" id="A0A975D3Q8"/>
<evidence type="ECO:0000313" key="2">
    <source>
        <dbReference type="Proteomes" id="UP000664914"/>
    </source>
</evidence>
<sequence length="101" mass="11080">MTELANSESISASQPDPTAIEAYMHPSLDFGAGFRFVEAIAQHYFIKALAGHCSASFDDAERAFLLLNADDRLWVNSPAGWTELARQLCTPETAPLFPVLH</sequence>
<evidence type="ECO:0000313" key="1">
    <source>
        <dbReference type="EMBL" id="QTH21716.1"/>
    </source>
</evidence>
<reference evidence="1" key="2">
    <citation type="submission" date="2021-04" db="EMBL/GenBank/DDBJ databases">
        <title>Isolation and genomic analysis of the ibuprofen-degrading bacterium Sphingomonas strain MPO218.</title>
        <authorList>
            <person name="Aulestia M."/>
            <person name="Flores A."/>
            <person name="Mangas E.L."/>
            <person name="Perez-Pulido A.J."/>
            <person name="Santero E."/>
            <person name="Camacho E.M."/>
        </authorList>
    </citation>
    <scope>NUCLEOTIDE SEQUENCE</scope>
    <source>
        <strain evidence="1">MPO218</strain>
    </source>
</reference>
<accession>A0A975D3Q8</accession>
<proteinExistence type="predicted"/>
<protein>
    <submittedName>
        <fullName evidence="1">Uncharacterized protein</fullName>
    </submittedName>
</protein>
<name>A0A975D3Q8_9SPHN</name>
<organism evidence="1 2">
    <name type="scientific">Rhizorhabdus wittichii</name>
    <dbReference type="NCBI Taxonomy" id="160791"/>
    <lineage>
        <taxon>Bacteria</taxon>
        <taxon>Pseudomonadati</taxon>
        <taxon>Pseudomonadota</taxon>
        <taxon>Alphaproteobacteria</taxon>
        <taxon>Sphingomonadales</taxon>
        <taxon>Sphingomonadaceae</taxon>
        <taxon>Rhizorhabdus</taxon>
    </lineage>
</organism>
<dbReference type="Proteomes" id="UP000664914">
    <property type="component" value="Chromosome"/>
</dbReference>
<dbReference type="EMBL" id="CP059319">
    <property type="protein sequence ID" value="QTH21716.1"/>
    <property type="molecule type" value="Genomic_DNA"/>
</dbReference>
<gene>
    <name evidence="1" type="ORF">HRJ34_26030</name>
</gene>